<dbReference type="PROSITE" id="PS50977">
    <property type="entry name" value="HTH_TETR_2"/>
    <property type="match status" value="1"/>
</dbReference>
<dbReference type="InterPro" id="IPR001647">
    <property type="entry name" value="HTH_TetR"/>
</dbReference>
<evidence type="ECO:0000256" key="3">
    <source>
        <dbReference type="ARBA" id="ARBA00023163"/>
    </source>
</evidence>
<dbReference type="EMBL" id="BAAAHH010000020">
    <property type="protein sequence ID" value="GAA0958395.1"/>
    <property type="molecule type" value="Genomic_DNA"/>
</dbReference>
<sequence>MVFRFPSVSRAAMTKPHQPLRSDAQRNRDAVLTAAIAVLGRRPEASMQEIADASGVGRTTVYRHFPAREDLVHALFDRVVDEHRAVVTDALAEGGTAAEILRGLGPRIIRAGERFRFLNAHGDPAREDPLKNPGAKEPLLVWLTDAQRRGELKPGLPPDWMYTMIHALAVAANAQAQEGHRTTDEAGRLLGETLVQAFAA</sequence>
<evidence type="ECO:0000256" key="1">
    <source>
        <dbReference type="ARBA" id="ARBA00023015"/>
    </source>
</evidence>
<dbReference type="Proteomes" id="UP001500665">
    <property type="component" value="Unassembled WGS sequence"/>
</dbReference>
<organism evidence="6 7">
    <name type="scientific">Actinocorallia libanotica</name>
    <dbReference type="NCBI Taxonomy" id="46162"/>
    <lineage>
        <taxon>Bacteria</taxon>
        <taxon>Bacillati</taxon>
        <taxon>Actinomycetota</taxon>
        <taxon>Actinomycetes</taxon>
        <taxon>Streptosporangiales</taxon>
        <taxon>Thermomonosporaceae</taxon>
        <taxon>Actinocorallia</taxon>
    </lineage>
</organism>
<dbReference type="InterPro" id="IPR050109">
    <property type="entry name" value="HTH-type_TetR-like_transc_reg"/>
</dbReference>
<reference evidence="6 7" key="1">
    <citation type="journal article" date="2019" name="Int. J. Syst. Evol. Microbiol.">
        <title>The Global Catalogue of Microorganisms (GCM) 10K type strain sequencing project: providing services to taxonomists for standard genome sequencing and annotation.</title>
        <authorList>
            <consortium name="The Broad Institute Genomics Platform"/>
            <consortium name="The Broad Institute Genome Sequencing Center for Infectious Disease"/>
            <person name="Wu L."/>
            <person name="Ma J."/>
        </authorList>
    </citation>
    <scope>NUCLEOTIDE SEQUENCE [LARGE SCALE GENOMIC DNA]</scope>
    <source>
        <strain evidence="6 7">JCM 10696</strain>
    </source>
</reference>
<dbReference type="PANTHER" id="PTHR30055:SF234">
    <property type="entry name" value="HTH-TYPE TRANSCRIPTIONAL REGULATOR BETI"/>
    <property type="match status" value="1"/>
</dbReference>
<gene>
    <name evidence="6" type="ORF">GCM10009550_46910</name>
</gene>
<feature type="DNA-binding region" description="H-T-H motif" evidence="4">
    <location>
        <begin position="46"/>
        <end position="65"/>
    </location>
</feature>
<evidence type="ECO:0000256" key="4">
    <source>
        <dbReference type="PROSITE-ProRule" id="PRU00335"/>
    </source>
</evidence>
<name>A0ABN1RJH4_9ACTN</name>
<keyword evidence="7" id="KW-1185">Reference proteome</keyword>
<evidence type="ECO:0000313" key="6">
    <source>
        <dbReference type="EMBL" id="GAA0958395.1"/>
    </source>
</evidence>
<comment type="caution">
    <text evidence="6">The sequence shown here is derived from an EMBL/GenBank/DDBJ whole genome shotgun (WGS) entry which is preliminary data.</text>
</comment>
<keyword evidence="2 4" id="KW-0238">DNA-binding</keyword>
<feature type="domain" description="HTH tetR-type" evidence="5">
    <location>
        <begin position="25"/>
        <end position="83"/>
    </location>
</feature>
<keyword evidence="3" id="KW-0804">Transcription</keyword>
<evidence type="ECO:0000256" key="2">
    <source>
        <dbReference type="ARBA" id="ARBA00023125"/>
    </source>
</evidence>
<accession>A0ABN1RJH4</accession>
<dbReference type="InterPro" id="IPR009057">
    <property type="entry name" value="Homeodomain-like_sf"/>
</dbReference>
<protein>
    <recommendedName>
        <fullName evidence="5">HTH tetR-type domain-containing protein</fullName>
    </recommendedName>
</protein>
<proteinExistence type="predicted"/>
<dbReference type="Pfam" id="PF00440">
    <property type="entry name" value="TetR_N"/>
    <property type="match status" value="1"/>
</dbReference>
<dbReference type="PANTHER" id="PTHR30055">
    <property type="entry name" value="HTH-TYPE TRANSCRIPTIONAL REGULATOR RUTR"/>
    <property type="match status" value="1"/>
</dbReference>
<dbReference type="Gene3D" id="1.10.357.10">
    <property type="entry name" value="Tetracycline Repressor, domain 2"/>
    <property type="match status" value="1"/>
</dbReference>
<evidence type="ECO:0000259" key="5">
    <source>
        <dbReference type="PROSITE" id="PS50977"/>
    </source>
</evidence>
<dbReference type="SUPFAM" id="SSF46689">
    <property type="entry name" value="Homeodomain-like"/>
    <property type="match status" value="1"/>
</dbReference>
<keyword evidence="1" id="KW-0805">Transcription regulation</keyword>
<evidence type="ECO:0000313" key="7">
    <source>
        <dbReference type="Proteomes" id="UP001500665"/>
    </source>
</evidence>